<dbReference type="PANTHER" id="PTHR30337">
    <property type="entry name" value="COMPONENT OF ATP-DEPENDENT DSDNA EXONUCLEASE"/>
    <property type="match status" value="1"/>
</dbReference>
<dbReference type="GO" id="GO:0008408">
    <property type="term" value="F:3'-5' exonuclease activity"/>
    <property type="evidence" value="ECO:0007669"/>
    <property type="project" value="InterPro"/>
</dbReference>
<evidence type="ECO:0000256" key="3">
    <source>
        <dbReference type="ARBA" id="ARBA00013365"/>
    </source>
</evidence>
<dbReference type="RefSeq" id="WP_146850438.1">
    <property type="nucleotide sequence ID" value="NZ_BKAG01000012.1"/>
</dbReference>
<dbReference type="InterPro" id="IPR050535">
    <property type="entry name" value="DNA_Repair-Maintenance_Comp"/>
</dbReference>
<sequence>MRILHTADWHLGARLVERDRLSEHERFTDWIIETLQTEKIDALLISGDVFDAANPPLDAVALYFDFLKRLADLKTVKAVITGGNHDSASHLNAPRELLRRFEVHVFGHAGNNIVDLGGAVVAAVPFLRERDLRQAGSGESLITVHEQIRAAIHDHYTAQLSACREIAKARPIIAMGHLTALGATTTDSERDIHIGNLGAVGADVFAGFDYTALGHLHRPQKVGGQETVRYSGSPIALSFSEAADTKSVVIIDTQDLIDKSPDSQPPTSSLRSSNLCGVTLLPIPVTRALVRVKANRETLAADLASVPADAWAEVTVKLDAPEPDLDRQVREAVSGRFDVLKVLADLPATELTPWQPITPTLSELQPRDVFRELLKEKQIEDEELSAVFDELLAIREVEVTH</sequence>
<dbReference type="InterPro" id="IPR041796">
    <property type="entry name" value="Mre11_N"/>
</dbReference>
<reference evidence="10 11" key="1">
    <citation type="submission" date="2019-07" db="EMBL/GenBank/DDBJ databases">
        <title>Whole genome shotgun sequence of Brevifollis gellanilyticus NBRC 108608.</title>
        <authorList>
            <person name="Hosoyama A."/>
            <person name="Uohara A."/>
            <person name="Ohji S."/>
            <person name="Ichikawa N."/>
        </authorList>
    </citation>
    <scope>NUCLEOTIDE SEQUENCE [LARGE SCALE GENOMIC DNA]</scope>
    <source>
        <strain evidence="10 11">NBRC 108608</strain>
    </source>
</reference>
<dbReference type="EMBL" id="BKAG01000012">
    <property type="protein sequence ID" value="GEP42862.1"/>
    <property type="molecule type" value="Genomic_DNA"/>
</dbReference>
<dbReference type="GO" id="GO:0006260">
    <property type="term" value="P:DNA replication"/>
    <property type="evidence" value="ECO:0007669"/>
    <property type="project" value="UniProtKB-KW"/>
</dbReference>
<organism evidence="10 11">
    <name type="scientific">Brevifollis gellanilyticus</name>
    <dbReference type="NCBI Taxonomy" id="748831"/>
    <lineage>
        <taxon>Bacteria</taxon>
        <taxon>Pseudomonadati</taxon>
        <taxon>Verrucomicrobiota</taxon>
        <taxon>Verrucomicrobiia</taxon>
        <taxon>Verrucomicrobiales</taxon>
        <taxon>Verrucomicrobiaceae</taxon>
    </lineage>
</organism>
<evidence type="ECO:0000256" key="6">
    <source>
        <dbReference type="ARBA" id="ARBA00022839"/>
    </source>
</evidence>
<keyword evidence="7" id="KW-0255">Endonuclease</keyword>
<dbReference type="PANTHER" id="PTHR30337:SF0">
    <property type="entry name" value="NUCLEASE SBCCD SUBUNIT D"/>
    <property type="match status" value="1"/>
</dbReference>
<dbReference type="GO" id="GO:0006310">
    <property type="term" value="P:DNA recombination"/>
    <property type="evidence" value="ECO:0007669"/>
    <property type="project" value="UniProtKB-KW"/>
</dbReference>
<evidence type="ECO:0000256" key="1">
    <source>
        <dbReference type="ARBA" id="ARBA00010555"/>
    </source>
</evidence>
<feature type="domain" description="Calcineurin-like phosphoesterase" evidence="8">
    <location>
        <begin position="1"/>
        <end position="219"/>
    </location>
</feature>
<evidence type="ECO:0000313" key="10">
    <source>
        <dbReference type="EMBL" id="GEP42862.1"/>
    </source>
</evidence>
<accession>A0A512M801</accession>
<keyword evidence="5 7" id="KW-0378">Hydrolase</keyword>
<comment type="caution">
    <text evidence="10">The sequence shown here is derived from an EMBL/GenBank/DDBJ whole genome shotgun (WGS) entry which is preliminary data.</text>
</comment>
<evidence type="ECO:0000313" key="11">
    <source>
        <dbReference type="Proteomes" id="UP000321577"/>
    </source>
</evidence>
<comment type="subunit">
    <text evidence="2 7">Heterodimer of SbcC and SbcD.</text>
</comment>
<dbReference type="InterPro" id="IPR029052">
    <property type="entry name" value="Metallo-depent_PP-like"/>
</dbReference>
<dbReference type="InterPro" id="IPR004593">
    <property type="entry name" value="SbcD"/>
</dbReference>
<keyword evidence="7" id="KW-0233">DNA recombination</keyword>
<dbReference type="InterPro" id="IPR004843">
    <property type="entry name" value="Calcineurin-like_PHP"/>
</dbReference>
<proteinExistence type="inferred from homology"/>
<name>A0A512M801_9BACT</name>
<evidence type="ECO:0000259" key="9">
    <source>
        <dbReference type="Pfam" id="PF12320"/>
    </source>
</evidence>
<dbReference type="GO" id="GO:0004519">
    <property type="term" value="F:endonuclease activity"/>
    <property type="evidence" value="ECO:0007669"/>
    <property type="project" value="UniProtKB-KW"/>
</dbReference>
<comment type="function">
    <text evidence="7">SbcCD cleaves DNA hairpin structures. These structures can inhibit DNA replication and are intermediates in certain DNA recombination reactions. The complex acts as a 3'-&gt;5' double strand exonuclease that can open hairpins. It also has a 5' single-strand endonuclease activity.</text>
</comment>
<dbReference type="Gene3D" id="3.60.21.10">
    <property type="match status" value="1"/>
</dbReference>
<gene>
    <name evidence="7 10" type="primary">sbcD</name>
    <name evidence="10" type="ORF">BGE01nite_21530</name>
</gene>
<evidence type="ECO:0000256" key="2">
    <source>
        <dbReference type="ARBA" id="ARBA00011322"/>
    </source>
</evidence>
<dbReference type="InterPro" id="IPR026843">
    <property type="entry name" value="SbcD_C"/>
</dbReference>
<evidence type="ECO:0000256" key="7">
    <source>
        <dbReference type="RuleBase" id="RU363069"/>
    </source>
</evidence>
<feature type="domain" description="Nuclease SbcCD subunit D C-terminal" evidence="9">
    <location>
        <begin position="286"/>
        <end position="377"/>
    </location>
</feature>
<keyword evidence="7" id="KW-0235">DNA replication</keyword>
<dbReference type="Proteomes" id="UP000321577">
    <property type="component" value="Unassembled WGS sequence"/>
</dbReference>
<dbReference type="CDD" id="cd00840">
    <property type="entry name" value="MPP_Mre11_N"/>
    <property type="match status" value="1"/>
</dbReference>
<comment type="similarity">
    <text evidence="1 7">Belongs to the SbcD family.</text>
</comment>
<evidence type="ECO:0000259" key="8">
    <source>
        <dbReference type="Pfam" id="PF00149"/>
    </source>
</evidence>
<dbReference type="NCBIfam" id="TIGR00619">
    <property type="entry name" value="sbcd"/>
    <property type="match status" value="1"/>
</dbReference>
<dbReference type="AlphaFoldDB" id="A0A512M801"/>
<dbReference type="Pfam" id="PF00149">
    <property type="entry name" value="Metallophos"/>
    <property type="match status" value="1"/>
</dbReference>
<evidence type="ECO:0000256" key="4">
    <source>
        <dbReference type="ARBA" id="ARBA00022722"/>
    </source>
</evidence>
<keyword evidence="4 7" id="KW-0540">Nuclease</keyword>
<dbReference type="SUPFAM" id="SSF56300">
    <property type="entry name" value="Metallo-dependent phosphatases"/>
    <property type="match status" value="1"/>
</dbReference>
<protein>
    <recommendedName>
        <fullName evidence="3 7">Nuclease SbcCD subunit D</fullName>
    </recommendedName>
</protein>
<dbReference type="Pfam" id="PF12320">
    <property type="entry name" value="SbcD_C"/>
    <property type="match status" value="1"/>
</dbReference>
<evidence type="ECO:0000256" key="5">
    <source>
        <dbReference type="ARBA" id="ARBA00022801"/>
    </source>
</evidence>
<keyword evidence="11" id="KW-1185">Reference proteome</keyword>
<keyword evidence="6 7" id="KW-0269">Exonuclease</keyword>
<dbReference type="OrthoDB" id="9773856at2"/>